<feature type="compositionally biased region" description="Polar residues" evidence="1">
    <location>
        <begin position="306"/>
        <end position="316"/>
    </location>
</feature>
<feature type="compositionally biased region" description="Polar residues" evidence="1">
    <location>
        <begin position="513"/>
        <end position="523"/>
    </location>
</feature>
<organism evidence="3 4">
    <name type="scientific">Castilleja foliolosa</name>
    <dbReference type="NCBI Taxonomy" id="1961234"/>
    <lineage>
        <taxon>Eukaryota</taxon>
        <taxon>Viridiplantae</taxon>
        <taxon>Streptophyta</taxon>
        <taxon>Embryophyta</taxon>
        <taxon>Tracheophyta</taxon>
        <taxon>Spermatophyta</taxon>
        <taxon>Magnoliopsida</taxon>
        <taxon>eudicotyledons</taxon>
        <taxon>Gunneridae</taxon>
        <taxon>Pentapetalae</taxon>
        <taxon>asterids</taxon>
        <taxon>lamiids</taxon>
        <taxon>Lamiales</taxon>
        <taxon>Orobanchaceae</taxon>
        <taxon>Pedicularideae</taxon>
        <taxon>Castillejinae</taxon>
        <taxon>Castilleja</taxon>
    </lineage>
</organism>
<dbReference type="Pfam" id="PF14309">
    <property type="entry name" value="DUF4378"/>
    <property type="match status" value="1"/>
</dbReference>
<feature type="region of interest" description="Disordered" evidence="1">
    <location>
        <begin position="53"/>
        <end position="88"/>
    </location>
</feature>
<dbReference type="PANTHER" id="PTHR31680:SF20">
    <property type="entry name" value="PROTEIN LONGIFOLIA 2-LIKE"/>
    <property type="match status" value="1"/>
</dbReference>
<keyword evidence="4" id="KW-1185">Reference proteome</keyword>
<dbReference type="AlphaFoldDB" id="A0ABD3D4A4"/>
<feature type="region of interest" description="Disordered" evidence="1">
    <location>
        <begin position="258"/>
        <end position="317"/>
    </location>
</feature>
<evidence type="ECO:0000313" key="4">
    <source>
        <dbReference type="Proteomes" id="UP001632038"/>
    </source>
</evidence>
<dbReference type="Proteomes" id="UP001632038">
    <property type="component" value="Unassembled WGS sequence"/>
</dbReference>
<reference evidence="4" key="1">
    <citation type="journal article" date="2024" name="IScience">
        <title>Strigolactones Initiate the Formation of Haustorium-like Structures in Castilleja.</title>
        <authorList>
            <person name="Buerger M."/>
            <person name="Peterson D."/>
            <person name="Chory J."/>
        </authorList>
    </citation>
    <scope>NUCLEOTIDE SEQUENCE [LARGE SCALE GENOMIC DNA]</scope>
</reference>
<feature type="domain" description="DUF4378" evidence="2">
    <location>
        <begin position="629"/>
        <end position="781"/>
    </location>
</feature>
<evidence type="ECO:0000259" key="2">
    <source>
        <dbReference type="Pfam" id="PF14309"/>
    </source>
</evidence>
<feature type="compositionally biased region" description="Basic and acidic residues" evidence="1">
    <location>
        <begin position="409"/>
        <end position="423"/>
    </location>
</feature>
<dbReference type="EMBL" id="JAVIJP010000026">
    <property type="protein sequence ID" value="KAL3636547.1"/>
    <property type="molecule type" value="Genomic_DNA"/>
</dbReference>
<dbReference type="PANTHER" id="PTHR31680">
    <property type="entry name" value="LONGIFOLIA PROTEIN"/>
    <property type="match status" value="1"/>
</dbReference>
<evidence type="ECO:0000256" key="1">
    <source>
        <dbReference type="SAM" id="MobiDB-lite"/>
    </source>
</evidence>
<dbReference type="InterPro" id="IPR033334">
    <property type="entry name" value="LNG1/2"/>
</dbReference>
<feature type="compositionally biased region" description="Low complexity" evidence="1">
    <location>
        <begin position="72"/>
        <end position="88"/>
    </location>
</feature>
<feature type="compositionally biased region" description="Polar residues" evidence="1">
    <location>
        <begin position="455"/>
        <end position="465"/>
    </location>
</feature>
<accession>A0ABD3D4A4</accession>
<evidence type="ECO:0000313" key="3">
    <source>
        <dbReference type="EMBL" id="KAL3636547.1"/>
    </source>
</evidence>
<gene>
    <name evidence="3" type="primary">LNG1_3</name>
    <name evidence="3" type="ORF">CASFOL_018846</name>
</gene>
<name>A0ABD3D4A4_9LAMI</name>
<comment type="caution">
    <text evidence="3">The sequence shown here is derived from an EMBL/GenBank/DDBJ whole genome shotgun (WGS) entry which is preliminary data.</text>
</comment>
<sequence length="806" mass="91904">MPCDVYENRNLRKQIGCMKGIFQLFDFHHFLTSSNKHKRLLLGGQHQLESHNATKATTGQEIEVQKQKPRISTESSQAAPNSSSTCSSTFSLLDHNRANISESPFHIRLKKQQQTKGLQFPHIREVVKDSMHREARGVPIKSFKNDEQKKVTVMKHIDSPRLLHKPKIDEESNRVFRGDERLMPRRFSYDGRESRDYLKMKHKELPRLSLDSKASSIKCSGLYSRSDFLGQESGGHSRTSSIVAKLMGLDDFPDTITTAADSNFKMPSPGPGPSVDFPSNSKQAMSPRQPMEPAPWKQARSRKSPKITQNSPSSSVYAEMEKRITDLEFKRSGKDLRALKQILGAMQKTRDKLENESHEPQMQKQMPSSHRITTSAKAMEKVRFPNFGKVPTVEKMHRRGEKTKELNNMKEPTHCFSSIDKKTNFRKSKPEQNLTAPPQRMRVFETASPKPGHNVPSSLGRSQKQSSKKVGEICSPGRKTKVNNSTGFQLSDDGLSELSSEVRYTSYPDDTASVKSESTSSAKPTDPNCREKQNYISTSKEHKPEVELTVTLIEQPSPVSVLDTTFFIEELPSPMKKISTVFQDESPGPDEAEWPVENLNHFTQYSPVYKYKTAINHNESEHRGLIPDQEYINKILVASGLFKDKHILPTANLTINPGIFPALEEIKKETRALIKKNELNQRMQRQIVFDSANEILVHKITNVGRGKRISLQGIMREFYLEMDYLCGTAYRNFDDDEDDGSIRLITTDMKYRSDEWADYSGEVPAMVLEIERLIFKDLINEVVKLKSQVEGLRDWPKKHCRQLFTK</sequence>
<feature type="region of interest" description="Disordered" evidence="1">
    <location>
        <begin position="409"/>
        <end position="494"/>
    </location>
</feature>
<feature type="compositionally biased region" description="Polar residues" evidence="1">
    <location>
        <begin position="277"/>
        <end position="286"/>
    </location>
</feature>
<feature type="region of interest" description="Disordered" evidence="1">
    <location>
        <begin position="507"/>
        <end position="531"/>
    </location>
</feature>
<proteinExistence type="predicted"/>
<dbReference type="InterPro" id="IPR025486">
    <property type="entry name" value="DUF4378"/>
</dbReference>
<protein>
    <submittedName>
        <fullName evidence="3">Longifolia</fullName>
    </submittedName>
</protein>